<dbReference type="Pfam" id="PF05922">
    <property type="entry name" value="Inhibitor_I9"/>
    <property type="match status" value="1"/>
</dbReference>
<reference evidence="12" key="2">
    <citation type="submission" date="2021-02" db="EMBL/GenBank/DDBJ databases">
        <authorList>
            <person name="Kimball J.A."/>
            <person name="Haas M.W."/>
            <person name="Macchietto M."/>
            <person name="Kono T."/>
            <person name="Duquette J."/>
            <person name="Shao M."/>
        </authorList>
    </citation>
    <scope>NUCLEOTIDE SEQUENCE</scope>
    <source>
        <tissue evidence="12">Fresh leaf tissue</tissue>
    </source>
</reference>
<dbReference type="InterPro" id="IPR000209">
    <property type="entry name" value="Peptidase_S8/S53_dom"/>
</dbReference>
<dbReference type="PROSITE" id="PS51892">
    <property type="entry name" value="SUBTILASE"/>
    <property type="match status" value="1"/>
</dbReference>
<evidence type="ECO:0000256" key="4">
    <source>
        <dbReference type="ARBA" id="ARBA00022801"/>
    </source>
</evidence>
<dbReference type="GO" id="GO:0006508">
    <property type="term" value="P:proteolysis"/>
    <property type="evidence" value="ECO:0007669"/>
    <property type="project" value="UniProtKB-KW"/>
</dbReference>
<feature type="domain" description="Peptidase S8/S53" evidence="8">
    <location>
        <begin position="151"/>
        <end position="622"/>
    </location>
</feature>
<dbReference type="EMBL" id="JAAALK010000283">
    <property type="protein sequence ID" value="KAG8070393.1"/>
    <property type="molecule type" value="Genomic_DNA"/>
</dbReference>
<evidence type="ECO:0000256" key="5">
    <source>
        <dbReference type="ARBA" id="ARBA00022825"/>
    </source>
</evidence>
<organism evidence="12 13">
    <name type="scientific">Zizania palustris</name>
    <name type="common">Northern wild rice</name>
    <dbReference type="NCBI Taxonomy" id="103762"/>
    <lineage>
        <taxon>Eukaryota</taxon>
        <taxon>Viridiplantae</taxon>
        <taxon>Streptophyta</taxon>
        <taxon>Embryophyta</taxon>
        <taxon>Tracheophyta</taxon>
        <taxon>Spermatophyta</taxon>
        <taxon>Magnoliopsida</taxon>
        <taxon>Liliopsida</taxon>
        <taxon>Poales</taxon>
        <taxon>Poaceae</taxon>
        <taxon>BOP clade</taxon>
        <taxon>Oryzoideae</taxon>
        <taxon>Oryzeae</taxon>
        <taxon>Zizaniinae</taxon>
        <taxon>Zizania</taxon>
    </lineage>
</organism>
<dbReference type="CDD" id="cd04852">
    <property type="entry name" value="Peptidases_S8_3"/>
    <property type="match status" value="1"/>
</dbReference>
<proteinExistence type="inferred from homology"/>
<keyword evidence="5 6" id="KW-0720">Serine protease</keyword>
<evidence type="ECO:0000313" key="12">
    <source>
        <dbReference type="EMBL" id="KAG8070393.1"/>
    </source>
</evidence>
<dbReference type="InterPro" id="IPR003137">
    <property type="entry name" value="PA_domain"/>
</dbReference>
<dbReference type="AlphaFoldDB" id="A0A8J5SE94"/>
<dbReference type="InterPro" id="IPR041469">
    <property type="entry name" value="Subtilisin-like_FN3"/>
</dbReference>
<evidence type="ECO:0000256" key="2">
    <source>
        <dbReference type="ARBA" id="ARBA00022670"/>
    </source>
</evidence>
<gene>
    <name evidence="12" type="ORF">GUJ93_ZPchr0006g42106</name>
</gene>
<evidence type="ECO:0000256" key="7">
    <source>
        <dbReference type="SAM" id="SignalP"/>
    </source>
</evidence>
<dbReference type="Pfam" id="PF17766">
    <property type="entry name" value="fn3_6"/>
    <property type="match status" value="1"/>
</dbReference>
<evidence type="ECO:0008006" key="14">
    <source>
        <dbReference type="Google" id="ProtNLM"/>
    </source>
</evidence>
<accession>A0A8J5SE94</accession>
<dbReference type="CDD" id="cd02120">
    <property type="entry name" value="PA_subtilisin_like"/>
    <property type="match status" value="1"/>
</dbReference>
<evidence type="ECO:0000259" key="8">
    <source>
        <dbReference type="Pfam" id="PF00082"/>
    </source>
</evidence>
<protein>
    <recommendedName>
        <fullName evidence="14">Subtilisin-like protease</fullName>
    </recommendedName>
</protein>
<dbReference type="GO" id="GO:0004252">
    <property type="term" value="F:serine-type endopeptidase activity"/>
    <property type="evidence" value="ECO:0007669"/>
    <property type="project" value="UniProtKB-UniRule"/>
</dbReference>
<evidence type="ECO:0000259" key="10">
    <source>
        <dbReference type="Pfam" id="PF05922"/>
    </source>
</evidence>
<sequence length="789" mass="82457">MDSTGGRSMAPSTAVAVVLLFLCSLIGAAAAEERSYVVYLGEHAHGAAAAGDVEVLAQQATDSHYDLLAGVLGNKEKAREAIFYSYTRHINGFAANLDAAAAAEIARQPGVLSVFPNRGHRLHTTRSWDFLGLAGPGGAPTGDAWKKARFGEDTIIGNLDTGVWPESESFKDVGLGPVPSQWKGECQKGEDDTFSCNRKLIGARFFNKGYESAVGGFNASLFNTSLFNTPRDSEGHGTHTLSTAGGSPVAGASVFGYGNGTASGGSPRARVAAYRVCYTSVNGSGCFDADILAAFDAAIHDGVNVLSISLGGDPTDYFDNGLAIGSFHAVRRGISVVCSAGNSGPSPGTVSNVAPWIFTVGASTMDREFSSYIVFNNTKIAGESLSVSSLSPAASSYPMIDSSQAAAPNKTQEEAQLCIIGSLDPAKVKGKIVVCLRGVNARVEKGEAVRQAGGAGMVLANNVTNGNEIVADAHVLPATHIKYSDGLIVFSYLKNAKSPTGMITKPETRLGTKPAPFMAAFSSQGPNTVNPEILKPDITAPGVSVVAAWTQANSPTDFAFDERRVAFNSVSGTSMSCPHVSGVVGLLRTLHPDWSPAAIRSALMTTAMNVDNKGEAILNSSFVSATPFSYGAGHVWPSRAMNPGLVYDLTAGDYLNFLCALRYNATVMAMFNDGAPYNCPAAPPKVQDLNYPSITVVNLASATGATVKRTVKNVGNPGTYKALVTSPAGVRVAVSPDTLTFALKGEEKSFQVSFEVTNPTLAMDYAFGALVWTNGKQFVRSPLVVKTVA</sequence>
<dbReference type="FunFam" id="3.30.70.80:FF:000002">
    <property type="entry name" value="Subtilisin-like protease SBT5.3"/>
    <property type="match status" value="1"/>
</dbReference>
<reference evidence="12" key="1">
    <citation type="journal article" date="2021" name="bioRxiv">
        <title>Whole Genome Assembly and Annotation of Northern Wild Rice, Zizania palustris L., Supports a Whole Genome Duplication in the Zizania Genus.</title>
        <authorList>
            <person name="Haas M."/>
            <person name="Kono T."/>
            <person name="Macchietto M."/>
            <person name="Millas R."/>
            <person name="McGilp L."/>
            <person name="Shao M."/>
            <person name="Duquette J."/>
            <person name="Hirsch C.N."/>
            <person name="Kimball J."/>
        </authorList>
    </citation>
    <scope>NUCLEOTIDE SEQUENCE</scope>
    <source>
        <tissue evidence="12">Fresh leaf tissue</tissue>
    </source>
</reference>
<feature type="active site" description="Charge relay system" evidence="6">
    <location>
        <position position="160"/>
    </location>
</feature>
<evidence type="ECO:0000259" key="9">
    <source>
        <dbReference type="Pfam" id="PF02225"/>
    </source>
</evidence>
<feature type="chain" id="PRO_5035274377" description="Subtilisin-like protease" evidence="7">
    <location>
        <begin position="32"/>
        <end position="789"/>
    </location>
</feature>
<dbReference type="InterPro" id="IPR010259">
    <property type="entry name" value="S8pro/Inhibitor_I9"/>
</dbReference>
<dbReference type="FunFam" id="3.50.30.30:FF:000005">
    <property type="entry name" value="subtilisin-like protease SBT1.5"/>
    <property type="match status" value="1"/>
</dbReference>
<comment type="caution">
    <text evidence="12">The sequence shown here is derived from an EMBL/GenBank/DDBJ whole genome shotgun (WGS) entry which is preliminary data.</text>
</comment>
<dbReference type="FunFam" id="2.60.40.2310:FF:000001">
    <property type="entry name" value="Subtilisin-like protease SBT1.5"/>
    <property type="match status" value="1"/>
</dbReference>
<evidence type="ECO:0000256" key="1">
    <source>
        <dbReference type="ARBA" id="ARBA00011073"/>
    </source>
</evidence>
<feature type="domain" description="Inhibitor I9" evidence="10">
    <location>
        <begin position="35"/>
        <end position="123"/>
    </location>
</feature>
<dbReference type="PROSITE" id="PS00138">
    <property type="entry name" value="SUBTILASE_SER"/>
    <property type="match status" value="1"/>
</dbReference>
<keyword evidence="2 6" id="KW-0645">Protease</keyword>
<dbReference type="Pfam" id="PF02225">
    <property type="entry name" value="PA"/>
    <property type="match status" value="1"/>
</dbReference>
<dbReference type="InterPro" id="IPR023828">
    <property type="entry name" value="Peptidase_S8_Ser-AS"/>
</dbReference>
<dbReference type="Proteomes" id="UP000729402">
    <property type="component" value="Unassembled WGS sequence"/>
</dbReference>
<feature type="domain" description="Subtilisin-like protease fibronectin type-III" evidence="11">
    <location>
        <begin position="688"/>
        <end position="785"/>
    </location>
</feature>
<evidence type="ECO:0000259" key="11">
    <source>
        <dbReference type="Pfam" id="PF17766"/>
    </source>
</evidence>
<feature type="domain" description="PA" evidence="9">
    <location>
        <begin position="416"/>
        <end position="487"/>
    </location>
</feature>
<evidence type="ECO:0000256" key="3">
    <source>
        <dbReference type="ARBA" id="ARBA00022729"/>
    </source>
</evidence>
<feature type="active site" description="Charge relay system" evidence="6">
    <location>
        <position position="236"/>
    </location>
</feature>
<evidence type="ECO:0000313" key="13">
    <source>
        <dbReference type="Proteomes" id="UP000729402"/>
    </source>
</evidence>
<dbReference type="PANTHER" id="PTHR10795">
    <property type="entry name" value="PROPROTEIN CONVERTASE SUBTILISIN/KEXIN"/>
    <property type="match status" value="1"/>
</dbReference>
<dbReference type="Pfam" id="PF00082">
    <property type="entry name" value="Peptidase_S8"/>
    <property type="match status" value="1"/>
</dbReference>
<feature type="signal peptide" evidence="7">
    <location>
        <begin position="1"/>
        <end position="31"/>
    </location>
</feature>
<dbReference type="InterPro" id="IPR045051">
    <property type="entry name" value="SBT"/>
</dbReference>
<dbReference type="OrthoDB" id="206201at2759"/>
<keyword evidence="13" id="KW-1185">Reference proteome</keyword>
<comment type="similarity">
    <text evidence="1 6">Belongs to the peptidase S8 family.</text>
</comment>
<dbReference type="InterPro" id="IPR034197">
    <property type="entry name" value="Peptidases_S8_3"/>
</dbReference>
<feature type="active site" description="Charge relay system" evidence="6">
    <location>
        <position position="574"/>
    </location>
</feature>
<name>A0A8J5SE94_ZIZPA</name>
<keyword evidence="4 6" id="KW-0378">Hydrolase</keyword>
<evidence type="ECO:0000256" key="6">
    <source>
        <dbReference type="PROSITE-ProRule" id="PRU01240"/>
    </source>
</evidence>
<keyword evidence="3 7" id="KW-0732">Signal</keyword>
<dbReference type="FunFam" id="3.40.50.200:FF:000006">
    <property type="entry name" value="Subtilisin-like protease SBT1.5"/>
    <property type="match status" value="1"/>
</dbReference>